<dbReference type="Proteomes" id="UP000245207">
    <property type="component" value="Unassembled WGS sequence"/>
</dbReference>
<evidence type="ECO:0000256" key="1">
    <source>
        <dbReference type="ARBA" id="ARBA00004141"/>
    </source>
</evidence>
<evidence type="ECO:0000256" key="2">
    <source>
        <dbReference type="ARBA" id="ARBA00022448"/>
    </source>
</evidence>
<dbReference type="GO" id="GO:0005886">
    <property type="term" value="C:plasma membrane"/>
    <property type="evidence" value="ECO:0007669"/>
    <property type="project" value="TreeGrafter"/>
</dbReference>
<keyword evidence="6 13" id="KW-1133">Transmembrane helix</keyword>
<evidence type="ECO:0000256" key="4">
    <source>
        <dbReference type="ARBA" id="ARBA00022692"/>
    </source>
</evidence>
<comment type="catalytic activity">
    <reaction evidence="12">
        <text>K(+)(in) + H(+)(out) = K(+)(out) + H(+)(in)</text>
        <dbReference type="Rhea" id="RHEA:29467"/>
        <dbReference type="ChEBI" id="CHEBI:15378"/>
        <dbReference type="ChEBI" id="CHEBI:29103"/>
    </reaction>
</comment>
<gene>
    <name evidence="15" type="ORF">CTI12_AA079720</name>
</gene>
<dbReference type="STRING" id="35608.A0A2U1NUA9"/>
<keyword evidence="10" id="KW-0739">Sodium transport</keyword>
<comment type="catalytic activity">
    <reaction evidence="11">
        <text>Na(+)(in) + H(+)(out) = Na(+)(out) + H(+)(in)</text>
        <dbReference type="Rhea" id="RHEA:29419"/>
        <dbReference type="ChEBI" id="CHEBI:15378"/>
        <dbReference type="ChEBI" id="CHEBI:29101"/>
    </reaction>
</comment>
<evidence type="ECO:0000313" key="15">
    <source>
        <dbReference type="EMBL" id="PWA77047.1"/>
    </source>
</evidence>
<comment type="subcellular location">
    <subcellularLocation>
        <location evidence="1">Membrane</location>
        <topology evidence="1">Multi-pass membrane protein</topology>
    </subcellularLocation>
</comment>
<accession>A0A2U1NUA9</accession>
<dbReference type="AlphaFoldDB" id="A0A2U1NUA9"/>
<evidence type="ECO:0000256" key="12">
    <source>
        <dbReference type="ARBA" id="ARBA00047912"/>
    </source>
</evidence>
<dbReference type="PANTHER" id="PTHR10110:SF180">
    <property type="entry name" value="SODIUM_HYDROGEN EXCHANGER"/>
    <property type="match status" value="1"/>
</dbReference>
<keyword evidence="2" id="KW-0813">Transport</keyword>
<evidence type="ECO:0000313" key="16">
    <source>
        <dbReference type="Proteomes" id="UP000245207"/>
    </source>
</evidence>
<dbReference type="GO" id="GO:0098719">
    <property type="term" value="P:sodium ion import across plasma membrane"/>
    <property type="evidence" value="ECO:0007669"/>
    <property type="project" value="TreeGrafter"/>
</dbReference>
<evidence type="ECO:0000256" key="10">
    <source>
        <dbReference type="ARBA" id="ARBA00023201"/>
    </source>
</evidence>
<dbReference type="OrthoDB" id="196264at2759"/>
<dbReference type="PANTHER" id="PTHR10110">
    <property type="entry name" value="SODIUM/HYDROGEN EXCHANGER"/>
    <property type="match status" value="1"/>
</dbReference>
<feature type="transmembrane region" description="Helical" evidence="13">
    <location>
        <begin position="62"/>
        <end position="84"/>
    </location>
</feature>
<evidence type="ECO:0000256" key="8">
    <source>
        <dbReference type="ARBA" id="ARBA00023065"/>
    </source>
</evidence>
<keyword evidence="7" id="KW-0915">Sodium</keyword>
<dbReference type="EMBL" id="PKPP01002185">
    <property type="protein sequence ID" value="PWA77047.1"/>
    <property type="molecule type" value="Genomic_DNA"/>
</dbReference>
<sequence length="286" mass="33079">MTVFFIGVLMSHYSWHNMTESSRITTRHVWYAFATLSFIAETFIFLYVGMDAHDCENWKVSTLSIVMLLIALGRVAFVFPLSILSNYMHRSGGESSNISSHHQFHFSVLLSGSVNEAMELIRWREQHDNYWYYSHICMFLVHYILRIRGGNVNPFTYDQVTFVLHFISNVLNSMFQKKMLQEDKLLTSSKHFCKEPHHQESVRNAKAMAAKNGYELDANKEQMYTPCTYLHIILLVSALRYTSITKSFGVSIEIYKHNKEERIARTWGTTAPGLPKVEEVITPAGN</sequence>
<keyword evidence="9 13" id="KW-0472">Membrane</keyword>
<keyword evidence="4 13" id="KW-0812">Transmembrane</keyword>
<dbReference type="GO" id="GO:0015386">
    <property type="term" value="F:potassium:proton antiporter activity"/>
    <property type="evidence" value="ECO:0007669"/>
    <property type="project" value="TreeGrafter"/>
</dbReference>
<evidence type="ECO:0000256" key="13">
    <source>
        <dbReference type="SAM" id="Phobius"/>
    </source>
</evidence>
<feature type="domain" description="Cation/H+ exchanger transmembrane" evidence="14">
    <location>
        <begin position="1"/>
        <end position="111"/>
    </location>
</feature>
<evidence type="ECO:0000256" key="3">
    <source>
        <dbReference type="ARBA" id="ARBA00022538"/>
    </source>
</evidence>
<reference evidence="15 16" key="1">
    <citation type="journal article" date="2018" name="Mol. Plant">
        <title>The genome of Artemisia annua provides insight into the evolution of Asteraceae family and artemisinin biosynthesis.</title>
        <authorList>
            <person name="Shen Q."/>
            <person name="Zhang L."/>
            <person name="Liao Z."/>
            <person name="Wang S."/>
            <person name="Yan T."/>
            <person name="Shi P."/>
            <person name="Liu M."/>
            <person name="Fu X."/>
            <person name="Pan Q."/>
            <person name="Wang Y."/>
            <person name="Lv Z."/>
            <person name="Lu X."/>
            <person name="Zhang F."/>
            <person name="Jiang W."/>
            <person name="Ma Y."/>
            <person name="Chen M."/>
            <person name="Hao X."/>
            <person name="Li L."/>
            <person name="Tang Y."/>
            <person name="Lv G."/>
            <person name="Zhou Y."/>
            <person name="Sun X."/>
            <person name="Brodelius P.E."/>
            <person name="Rose J.K.C."/>
            <person name="Tang K."/>
        </authorList>
    </citation>
    <scope>NUCLEOTIDE SEQUENCE [LARGE SCALE GENOMIC DNA]</scope>
    <source>
        <strain evidence="16">cv. Huhao1</strain>
        <tissue evidence="15">Leaf</tissue>
    </source>
</reference>
<evidence type="ECO:0000256" key="7">
    <source>
        <dbReference type="ARBA" id="ARBA00023053"/>
    </source>
</evidence>
<evidence type="ECO:0000256" key="6">
    <source>
        <dbReference type="ARBA" id="ARBA00022989"/>
    </source>
</evidence>
<evidence type="ECO:0000256" key="11">
    <source>
        <dbReference type="ARBA" id="ARBA00047524"/>
    </source>
</evidence>
<protein>
    <submittedName>
        <fullName evidence="15">Cation/H+ exchanger, Cation/H+ exchanger, CPA1 family</fullName>
    </submittedName>
</protein>
<feature type="transmembrane region" description="Helical" evidence="13">
    <location>
        <begin position="29"/>
        <end position="50"/>
    </location>
</feature>
<dbReference type="Pfam" id="PF00999">
    <property type="entry name" value="Na_H_Exchanger"/>
    <property type="match status" value="1"/>
</dbReference>
<keyword evidence="8" id="KW-0406">Ion transport</keyword>
<name>A0A2U1NUA9_ARTAN</name>
<organism evidence="15 16">
    <name type="scientific">Artemisia annua</name>
    <name type="common">Sweet wormwood</name>
    <dbReference type="NCBI Taxonomy" id="35608"/>
    <lineage>
        <taxon>Eukaryota</taxon>
        <taxon>Viridiplantae</taxon>
        <taxon>Streptophyta</taxon>
        <taxon>Embryophyta</taxon>
        <taxon>Tracheophyta</taxon>
        <taxon>Spermatophyta</taxon>
        <taxon>Magnoliopsida</taxon>
        <taxon>eudicotyledons</taxon>
        <taxon>Gunneridae</taxon>
        <taxon>Pentapetalae</taxon>
        <taxon>asterids</taxon>
        <taxon>campanulids</taxon>
        <taxon>Asterales</taxon>
        <taxon>Asteraceae</taxon>
        <taxon>Asteroideae</taxon>
        <taxon>Anthemideae</taxon>
        <taxon>Artemisiinae</taxon>
        <taxon>Artemisia</taxon>
    </lineage>
</organism>
<dbReference type="InterPro" id="IPR018422">
    <property type="entry name" value="Cation/H_exchanger_CPA1"/>
</dbReference>
<evidence type="ECO:0000256" key="5">
    <source>
        <dbReference type="ARBA" id="ARBA00022958"/>
    </source>
</evidence>
<proteinExistence type="predicted"/>
<dbReference type="InterPro" id="IPR006153">
    <property type="entry name" value="Cation/H_exchanger_TM"/>
</dbReference>
<keyword evidence="3" id="KW-0633">Potassium transport</keyword>
<evidence type="ECO:0000259" key="14">
    <source>
        <dbReference type="Pfam" id="PF00999"/>
    </source>
</evidence>
<dbReference type="GO" id="GO:0015385">
    <property type="term" value="F:sodium:proton antiporter activity"/>
    <property type="evidence" value="ECO:0007669"/>
    <property type="project" value="InterPro"/>
</dbReference>
<keyword evidence="16" id="KW-1185">Reference proteome</keyword>
<comment type="caution">
    <text evidence="15">The sequence shown here is derived from an EMBL/GenBank/DDBJ whole genome shotgun (WGS) entry which is preliminary data.</text>
</comment>
<keyword evidence="5" id="KW-0630">Potassium</keyword>
<dbReference type="GO" id="GO:0051453">
    <property type="term" value="P:regulation of intracellular pH"/>
    <property type="evidence" value="ECO:0007669"/>
    <property type="project" value="TreeGrafter"/>
</dbReference>
<evidence type="ECO:0000256" key="9">
    <source>
        <dbReference type="ARBA" id="ARBA00023136"/>
    </source>
</evidence>